<evidence type="ECO:0000313" key="3">
    <source>
        <dbReference type="EMBL" id="KAK3243314.1"/>
    </source>
</evidence>
<accession>A0AAE0BWE7</accession>
<dbReference type="Proteomes" id="UP001190700">
    <property type="component" value="Unassembled WGS sequence"/>
</dbReference>
<feature type="region of interest" description="Disordered" evidence="1">
    <location>
        <begin position="49"/>
        <end position="75"/>
    </location>
</feature>
<feature type="transmembrane region" description="Helical" evidence="2">
    <location>
        <begin position="6"/>
        <end position="31"/>
    </location>
</feature>
<proteinExistence type="predicted"/>
<evidence type="ECO:0000313" key="4">
    <source>
        <dbReference type="Proteomes" id="UP001190700"/>
    </source>
</evidence>
<dbReference type="AlphaFoldDB" id="A0AAE0BWE7"/>
<keyword evidence="2" id="KW-1133">Transmembrane helix</keyword>
<keyword evidence="4" id="KW-1185">Reference proteome</keyword>
<name>A0AAE0BWE7_9CHLO</name>
<feature type="compositionally biased region" description="Basic residues" evidence="1">
    <location>
        <begin position="52"/>
        <end position="64"/>
    </location>
</feature>
<sequence>MSENTRWYIFAGGAMAGAAVGCGVLLTSGFFMRQAERRIFETLKVADNTTKTKSHSPKSPKRKTSGPSYDIPPPSPFQAGVDVHNFFDTAGIGHQEVTDEPAPEDAGVSKGRRKDWIQERYAQDSNLPSRMKARVVTTDETAPISTTAQLQSEYENDNDEVGQDKASFPFRSFTAGWLHFACDPEVQSEDK</sequence>
<evidence type="ECO:0000256" key="1">
    <source>
        <dbReference type="SAM" id="MobiDB-lite"/>
    </source>
</evidence>
<protein>
    <recommendedName>
        <fullName evidence="5">Transmembrane protein</fullName>
    </recommendedName>
</protein>
<keyword evidence="2" id="KW-0812">Transmembrane</keyword>
<comment type="caution">
    <text evidence="3">The sequence shown here is derived from an EMBL/GenBank/DDBJ whole genome shotgun (WGS) entry which is preliminary data.</text>
</comment>
<dbReference type="EMBL" id="LGRX02032964">
    <property type="protein sequence ID" value="KAK3243314.1"/>
    <property type="molecule type" value="Genomic_DNA"/>
</dbReference>
<evidence type="ECO:0008006" key="5">
    <source>
        <dbReference type="Google" id="ProtNLM"/>
    </source>
</evidence>
<keyword evidence="2" id="KW-0472">Membrane</keyword>
<reference evidence="3 4" key="1">
    <citation type="journal article" date="2015" name="Genome Biol. Evol.">
        <title>Comparative Genomics of a Bacterivorous Green Alga Reveals Evolutionary Causalities and Consequences of Phago-Mixotrophic Mode of Nutrition.</title>
        <authorList>
            <person name="Burns J.A."/>
            <person name="Paasch A."/>
            <person name="Narechania A."/>
            <person name="Kim E."/>
        </authorList>
    </citation>
    <scope>NUCLEOTIDE SEQUENCE [LARGE SCALE GENOMIC DNA]</scope>
    <source>
        <strain evidence="3 4">PLY_AMNH</strain>
    </source>
</reference>
<gene>
    <name evidence="3" type="ORF">CYMTET_47022</name>
</gene>
<feature type="region of interest" description="Disordered" evidence="1">
    <location>
        <begin position="94"/>
        <end position="114"/>
    </location>
</feature>
<evidence type="ECO:0000256" key="2">
    <source>
        <dbReference type="SAM" id="Phobius"/>
    </source>
</evidence>
<dbReference type="PROSITE" id="PS51257">
    <property type="entry name" value="PROKAR_LIPOPROTEIN"/>
    <property type="match status" value="1"/>
</dbReference>
<organism evidence="3 4">
    <name type="scientific">Cymbomonas tetramitiformis</name>
    <dbReference type="NCBI Taxonomy" id="36881"/>
    <lineage>
        <taxon>Eukaryota</taxon>
        <taxon>Viridiplantae</taxon>
        <taxon>Chlorophyta</taxon>
        <taxon>Pyramimonadophyceae</taxon>
        <taxon>Pyramimonadales</taxon>
        <taxon>Pyramimonadaceae</taxon>
        <taxon>Cymbomonas</taxon>
    </lineage>
</organism>